<dbReference type="RefSeq" id="WP_235165581.1">
    <property type="nucleotide sequence ID" value="NZ_CP098805.1"/>
</dbReference>
<reference evidence="1" key="1">
    <citation type="submission" date="2022-06" db="EMBL/GenBank/DDBJ databases">
        <title>Novel species in genus Dyadobacter.</title>
        <authorList>
            <person name="Ma C."/>
        </authorList>
    </citation>
    <scope>NUCLEOTIDE SEQUENCE</scope>
    <source>
        <strain evidence="1">CY22</strain>
    </source>
</reference>
<dbReference type="Proteomes" id="UP001055420">
    <property type="component" value="Chromosome"/>
</dbReference>
<organism evidence="1 2">
    <name type="scientific">Dyadobacter chenhuakuii</name>
    <dbReference type="NCBI Taxonomy" id="2909339"/>
    <lineage>
        <taxon>Bacteria</taxon>
        <taxon>Pseudomonadati</taxon>
        <taxon>Bacteroidota</taxon>
        <taxon>Cytophagia</taxon>
        <taxon>Cytophagales</taxon>
        <taxon>Spirosomataceae</taxon>
        <taxon>Dyadobacter</taxon>
    </lineage>
</organism>
<name>A0ABY4XH31_9BACT</name>
<dbReference type="EMBL" id="CP098805">
    <property type="protein sequence ID" value="USJ29734.1"/>
    <property type="molecule type" value="Genomic_DNA"/>
</dbReference>
<evidence type="ECO:0008006" key="3">
    <source>
        <dbReference type="Google" id="ProtNLM"/>
    </source>
</evidence>
<proteinExistence type="predicted"/>
<keyword evidence="2" id="KW-1185">Reference proteome</keyword>
<protein>
    <recommendedName>
        <fullName evidence="3">Site-specific DNA-methyltransferase (adenine-specific)</fullName>
    </recommendedName>
</protein>
<evidence type="ECO:0000313" key="2">
    <source>
        <dbReference type="Proteomes" id="UP001055420"/>
    </source>
</evidence>
<sequence>MNVKEIEQKVWQVVDLLESRFDQDVSEPIENTGNCNLSNFLRNGPNRKIVIFKYYYGDYEYDELISEDVEISISIANDAIYNTANNLLTKQFGPPQPLPIHDYNQLPFARIAKEKLKENKDYDWTPEYEGGALFENADDFIFSYWIKKNQYIVLQNGKIWGDGDFTFFVLVTISKF</sequence>
<evidence type="ECO:0000313" key="1">
    <source>
        <dbReference type="EMBL" id="USJ29734.1"/>
    </source>
</evidence>
<accession>A0ABY4XH31</accession>
<gene>
    <name evidence="1" type="ORF">NFI80_17840</name>
</gene>